<dbReference type="OrthoDB" id="9809766at2"/>
<sequence length="458" mass="50827">MKIIKNSLARKIYLHFILIGSVVFTGIGVILHLFSMNYANLALEVSMKGMIEDVGDALHFEQQQLVYTPDNVIEKWGYDALYNNFAFRVLRAEDGQVLLQSVNSEQGSEALAALTDTIALGYSHLDGVDRFRTELTLDGQALLLDMARNDLITELANEAVIPALNRVTAITIFAAFGVFMVVGYLSVRSVVRPVKTVAGQLKQIKPEQLSFRLSNEGLPYEIQPIVDSLNQAMERVEGGFDEQKRFVANAAHELKTPLAVLNTRVQLADIAPQIREEIVNDVAYMSRVVQQLLDLSRAQNFVVYNKVPVSLSALAQEVCMMLAPLAVQFDKELSLDTEPGTAQILADKAAVHIMIKNLVENALKHSQDNAKIQVRVSATELEVSDNGPGIQSQFYDRLFERFWRQEQSTLSGSGLGLSIVKEVVDFHDAKLTVTCKNEQGGASFKVVFGEREAQPERL</sequence>
<evidence type="ECO:0000256" key="1">
    <source>
        <dbReference type="ARBA" id="ARBA00000085"/>
    </source>
</evidence>
<dbReference type="PANTHER" id="PTHR45436">
    <property type="entry name" value="SENSOR HISTIDINE KINASE YKOH"/>
    <property type="match status" value="1"/>
</dbReference>
<dbReference type="AlphaFoldDB" id="A0A5S3WFE7"/>
<dbReference type="GO" id="GO:0005886">
    <property type="term" value="C:plasma membrane"/>
    <property type="evidence" value="ECO:0007669"/>
    <property type="project" value="TreeGrafter"/>
</dbReference>
<comment type="subcellular location">
    <subcellularLocation>
        <location evidence="2">Membrane</location>
        <topology evidence="2">Multi-pass membrane protein</topology>
    </subcellularLocation>
</comment>
<dbReference type="Pfam" id="PF00512">
    <property type="entry name" value="HisKA"/>
    <property type="match status" value="1"/>
</dbReference>
<protein>
    <recommendedName>
        <fullName evidence="3">histidine kinase</fullName>
        <ecNumber evidence="3">2.7.13.3</ecNumber>
    </recommendedName>
</protein>
<keyword evidence="6 11" id="KW-0812">Transmembrane</keyword>
<keyword evidence="4" id="KW-0597">Phosphoprotein</keyword>
<dbReference type="GO" id="GO:0000155">
    <property type="term" value="F:phosphorelay sensor kinase activity"/>
    <property type="evidence" value="ECO:0007669"/>
    <property type="project" value="InterPro"/>
</dbReference>
<feature type="transmembrane region" description="Helical" evidence="11">
    <location>
        <begin position="167"/>
        <end position="187"/>
    </location>
</feature>
<dbReference type="Gene3D" id="1.10.287.130">
    <property type="match status" value="1"/>
</dbReference>
<dbReference type="PRINTS" id="PR00344">
    <property type="entry name" value="BCTRLSENSOR"/>
</dbReference>
<evidence type="ECO:0000313" key="15">
    <source>
        <dbReference type="Proteomes" id="UP000310249"/>
    </source>
</evidence>
<name>A0A5S3WFE7_9GAMM</name>
<feature type="domain" description="Histidine kinase" evidence="12">
    <location>
        <begin position="249"/>
        <end position="452"/>
    </location>
</feature>
<dbReference type="SMART" id="SM00387">
    <property type="entry name" value="HATPase_c"/>
    <property type="match status" value="1"/>
</dbReference>
<comment type="caution">
    <text evidence="14">The sequence shown here is derived from an EMBL/GenBank/DDBJ whole genome shotgun (WGS) entry which is preliminary data.</text>
</comment>
<dbReference type="SUPFAM" id="SSF55874">
    <property type="entry name" value="ATPase domain of HSP90 chaperone/DNA topoisomerase II/histidine kinase"/>
    <property type="match status" value="1"/>
</dbReference>
<accession>A0A5S3WFE7</accession>
<dbReference type="Gene3D" id="3.30.565.10">
    <property type="entry name" value="Histidine kinase-like ATPase, C-terminal domain"/>
    <property type="match status" value="1"/>
</dbReference>
<dbReference type="InterPro" id="IPR003594">
    <property type="entry name" value="HATPase_dom"/>
</dbReference>
<keyword evidence="5" id="KW-0808">Transferase</keyword>
<feature type="domain" description="HAMP" evidence="13">
    <location>
        <begin position="188"/>
        <end position="241"/>
    </location>
</feature>
<reference evidence="14 15" key="1">
    <citation type="submission" date="2018-01" db="EMBL/GenBank/DDBJ databases">
        <authorList>
            <person name="Paulsen S."/>
            <person name="Gram L.K."/>
        </authorList>
    </citation>
    <scope>NUCLEOTIDE SEQUENCE [LARGE SCALE GENOMIC DNA]</scope>
    <source>
        <strain evidence="14 15">S2676</strain>
    </source>
</reference>
<evidence type="ECO:0000256" key="5">
    <source>
        <dbReference type="ARBA" id="ARBA00022679"/>
    </source>
</evidence>
<evidence type="ECO:0000256" key="4">
    <source>
        <dbReference type="ARBA" id="ARBA00022553"/>
    </source>
</evidence>
<keyword evidence="9" id="KW-0902">Two-component regulatory system</keyword>
<evidence type="ECO:0000256" key="10">
    <source>
        <dbReference type="ARBA" id="ARBA00023136"/>
    </source>
</evidence>
<evidence type="ECO:0000256" key="9">
    <source>
        <dbReference type="ARBA" id="ARBA00023012"/>
    </source>
</evidence>
<dbReference type="InterPro" id="IPR036097">
    <property type="entry name" value="HisK_dim/P_sf"/>
</dbReference>
<evidence type="ECO:0000256" key="3">
    <source>
        <dbReference type="ARBA" id="ARBA00012438"/>
    </source>
</evidence>
<dbReference type="PROSITE" id="PS50885">
    <property type="entry name" value="HAMP"/>
    <property type="match status" value="1"/>
</dbReference>
<keyword evidence="7 14" id="KW-0418">Kinase</keyword>
<evidence type="ECO:0000256" key="6">
    <source>
        <dbReference type="ARBA" id="ARBA00022692"/>
    </source>
</evidence>
<dbReference type="InterPro" id="IPR050428">
    <property type="entry name" value="TCS_sensor_his_kinase"/>
</dbReference>
<keyword evidence="8 11" id="KW-1133">Transmembrane helix</keyword>
<dbReference type="InterPro" id="IPR004358">
    <property type="entry name" value="Sig_transdc_His_kin-like_C"/>
</dbReference>
<reference evidence="15" key="2">
    <citation type="submission" date="2019-06" db="EMBL/GenBank/DDBJ databases">
        <title>Co-occurence of chitin degradation, pigmentation and bioactivity in marine Pseudoalteromonas.</title>
        <authorList>
            <person name="Sonnenschein E.C."/>
            <person name="Bech P.K."/>
        </authorList>
    </citation>
    <scope>NUCLEOTIDE SEQUENCE [LARGE SCALE GENOMIC DNA]</scope>
    <source>
        <strain evidence="15">S2676</strain>
    </source>
</reference>
<dbReference type="PANTHER" id="PTHR45436:SF15">
    <property type="entry name" value="SENSOR HISTIDINE KINASE CUSS"/>
    <property type="match status" value="1"/>
</dbReference>
<evidence type="ECO:0000259" key="13">
    <source>
        <dbReference type="PROSITE" id="PS50885"/>
    </source>
</evidence>
<dbReference type="PROSITE" id="PS50109">
    <property type="entry name" value="HIS_KIN"/>
    <property type="match status" value="1"/>
</dbReference>
<evidence type="ECO:0000256" key="11">
    <source>
        <dbReference type="SAM" id="Phobius"/>
    </source>
</evidence>
<comment type="catalytic activity">
    <reaction evidence="1">
        <text>ATP + protein L-histidine = ADP + protein N-phospho-L-histidine.</text>
        <dbReference type="EC" id="2.7.13.3"/>
    </reaction>
</comment>
<dbReference type="Proteomes" id="UP000310249">
    <property type="component" value="Unassembled WGS sequence"/>
</dbReference>
<dbReference type="InterPro" id="IPR036890">
    <property type="entry name" value="HATPase_C_sf"/>
</dbReference>
<organism evidence="14 15">
    <name type="scientific">Pseudoalteromonas rubra</name>
    <dbReference type="NCBI Taxonomy" id="43658"/>
    <lineage>
        <taxon>Bacteria</taxon>
        <taxon>Pseudomonadati</taxon>
        <taxon>Pseudomonadota</taxon>
        <taxon>Gammaproteobacteria</taxon>
        <taxon>Alteromonadales</taxon>
        <taxon>Pseudoalteromonadaceae</taxon>
        <taxon>Pseudoalteromonas</taxon>
    </lineage>
</organism>
<evidence type="ECO:0000259" key="12">
    <source>
        <dbReference type="PROSITE" id="PS50109"/>
    </source>
</evidence>
<proteinExistence type="predicted"/>
<dbReference type="RefSeq" id="WP_138551420.1">
    <property type="nucleotide sequence ID" value="NZ_PNCH01000023.1"/>
</dbReference>
<dbReference type="EMBL" id="PNCI01000071">
    <property type="protein sequence ID" value="TMP24470.1"/>
    <property type="molecule type" value="Genomic_DNA"/>
</dbReference>
<dbReference type="InterPro" id="IPR003661">
    <property type="entry name" value="HisK_dim/P_dom"/>
</dbReference>
<dbReference type="SMART" id="SM00388">
    <property type="entry name" value="HisKA"/>
    <property type="match status" value="1"/>
</dbReference>
<dbReference type="CDD" id="cd00075">
    <property type="entry name" value="HATPase"/>
    <property type="match status" value="1"/>
</dbReference>
<dbReference type="Pfam" id="PF02518">
    <property type="entry name" value="HATPase_c"/>
    <property type="match status" value="1"/>
</dbReference>
<gene>
    <name evidence="14" type="ORF">CWB99_22275</name>
</gene>
<dbReference type="InterPro" id="IPR003660">
    <property type="entry name" value="HAMP_dom"/>
</dbReference>
<keyword evidence="10 11" id="KW-0472">Membrane</keyword>
<evidence type="ECO:0000313" key="14">
    <source>
        <dbReference type="EMBL" id="TMP24470.1"/>
    </source>
</evidence>
<evidence type="ECO:0000256" key="8">
    <source>
        <dbReference type="ARBA" id="ARBA00022989"/>
    </source>
</evidence>
<dbReference type="EC" id="2.7.13.3" evidence="3"/>
<dbReference type="InterPro" id="IPR005467">
    <property type="entry name" value="His_kinase_dom"/>
</dbReference>
<evidence type="ECO:0000256" key="2">
    <source>
        <dbReference type="ARBA" id="ARBA00004141"/>
    </source>
</evidence>
<dbReference type="SUPFAM" id="SSF47384">
    <property type="entry name" value="Homodimeric domain of signal transducing histidine kinase"/>
    <property type="match status" value="1"/>
</dbReference>
<evidence type="ECO:0000256" key="7">
    <source>
        <dbReference type="ARBA" id="ARBA00022777"/>
    </source>
</evidence>
<dbReference type="CDD" id="cd00082">
    <property type="entry name" value="HisKA"/>
    <property type="match status" value="1"/>
</dbReference>
<feature type="transmembrane region" description="Helical" evidence="11">
    <location>
        <begin position="12"/>
        <end position="34"/>
    </location>
</feature>